<dbReference type="InterPro" id="IPR036259">
    <property type="entry name" value="MFS_trans_sf"/>
</dbReference>
<dbReference type="FunFam" id="1.20.1250.20:FF:000100">
    <property type="entry name" value="MFS sugar transporter, putative"/>
    <property type="match status" value="1"/>
</dbReference>
<feature type="transmembrane region" description="Helical" evidence="9">
    <location>
        <begin position="185"/>
        <end position="207"/>
    </location>
</feature>
<dbReference type="InterPro" id="IPR050814">
    <property type="entry name" value="Myo-inositol_Transporter"/>
</dbReference>
<dbReference type="GO" id="GO:0022857">
    <property type="term" value="F:transmembrane transporter activity"/>
    <property type="evidence" value="ECO:0007669"/>
    <property type="project" value="InterPro"/>
</dbReference>
<name>M2MVC5_BAUPA</name>
<organism evidence="11 12">
    <name type="scientific">Baudoinia panamericana (strain UAMH 10762)</name>
    <name type="common">Angels' share fungus</name>
    <name type="synonym">Baudoinia compniacensis (strain UAMH 10762)</name>
    <dbReference type="NCBI Taxonomy" id="717646"/>
    <lineage>
        <taxon>Eukaryota</taxon>
        <taxon>Fungi</taxon>
        <taxon>Dikarya</taxon>
        <taxon>Ascomycota</taxon>
        <taxon>Pezizomycotina</taxon>
        <taxon>Dothideomycetes</taxon>
        <taxon>Dothideomycetidae</taxon>
        <taxon>Mycosphaerellales</taxon>
        <taxon>Teratosphaeriaceae</taxon>
        <taxon>Baudoinia</taxon>
    </lineage>
</organism>
<keyword evidence="6 9" id="KW-0472">Membrane</keyword>
<feature type="transmembrane region" description="Helical" evidence="9">
    <location>
        <begin position="401"/>
        <end position="423"/>
    </location>
</feature>
<feature type="transmembrane region" description="Helical" evidence="9">
    <location>
        <begin position="435"/>
        <end position="456"/>
    </location>
</feature>
<dbReference type="GO" id="GO:0016020">
    <property type="term" value="C:membrane"/>
    <property type="evidence" value="ECO:0007669"/>
    <property type="project" value="UniProtKB-SubCell"/>
</dbReference>
<accession>M2MVC5</accession>
<feature type="compositionally biased region" description="Basic and acidic residues" evidence="8">
    <location>
        <begin position="32"/>
        <end position="47"/>
    </location>
</feature>
<reference evidence="11 12" key="1">
    <citation type="journal article" date="2012" name="PLoS Pathog.">
        <title>Diverse lifestyles and strategies of plant pathogenesis encoded in the genomes of eighteen Dothideomycetes fungi.</title>
        <authorList>
            <person name="Ohm R.A."/>
            <person name="Feau N."/>
            <person name="Henrissat B."/>
            <person name="Schoch C.L."/>
            <person name="Horwitz B.A."/>
            <person name="Barry K.W."/>
            <person name="Condon B.J."/>
            <person name="Copeland A.C."/>
            <person name="Dhillon B."/>
            <person name="Glaser F."/>
            <person name="Hesse C.N."/>
            <person name="Kosti I."/>
            <person name="LaButti K."/>
            <person name="Lindquist E.A."/>
            <person name="Lucas S."/>
            <person name="Salamov A.A."/>
            <person name="Bradshaw R.E."/>
            <person name="Ciuffetti L."/>
            <person name="Hamelin R.C."/>
            <person name="Kema G.H.J."/>
            <person name="Lawrence C."/>
            <person name="Scott J.A."/>
            <person name="Spatafora J.W."/>
            <person name="Turgeon B.G."/>
            <person name="de Wit P.J.G.M."/>
            <person name="Zhong S."/>
            <person name="Goodwin S.B."/>
            <person name="Grigoriev I.V."/>
        </authorList>
    </citation>
    <scope>NUCLEOTIDE SEQUENCE [LARGE SCALE GENOMIC DNA]</scope>
    <source>
        <strain evidence="11 12">UAMH 10762</strain>
    </source>
</reference>
<evidence type="ECO:0000256" key="4">
    <source>
        <dbReference type="ARBA" id="ARBA00022692"/>
    </source>
</evidence>
<evidence type="ECO:0000256" key="2">
    <source>
        <dbReference type="ARBA" id="ARBA00010992"/>
    </source>
</evidence>
<feature type="transmembrane region" description="Helical" evidence="9">
    <location>
        <begin position="566"/>
        <end position="584"/>
    </location>
</feature>
<dbReference type="InterPro" id="IPR005829">
    <property type="entry name" value="Sugar_transporter_CS"/>
</dbReference>
<keyword evidence="12" id="KW-1185">Reference proteome</keyword>
<feature type="region of interest" description="Disordered" evidence="8">
    <location>
        <begin position="1"/>
        <end position="47"/>
    </location>
</feature>
<protein>
    <recommendedName>
        <fullName evidence="10">Major facilitator superfamily (MFS) profile domain-containing protein</fullName>
    </recommendedName>
</protein>
<dbReference type="GO" id="GO:0015791">
    <property type="term" value="P:polyol transmembrane transport"/>
    <property type="evidence" value="ECO:0007669"/>
    <property type="project" value="UniProtKB-ARBA"/>
</dbReference>
<feature type="transmembrane region" description="Helical" evidence="9">
    <location>
        <begin position="468"/>
        <end position="488"/>
    </location>
</feature>
<dbReference type="SUPFAM" id="SSF103473">
    <property type="entry name" value="MFS general substrate transporter"/>
    <property type="match status" value="1"/>
</dbReference>
<evidence type="ECO:0000256" key="3">
    <source>
        <dbReference type="ARBA" id="ARBA00022448"/>
    </source>
</evidence>
<evidence type="ECO:0000313" key="11">
    <source>
        <dbReference type="EMBL" id="EMC95523.1"/>
    </source>
</evidence>
<comment type="similarity">
    <text evidence="2 7">Belongs to the major facilitator superfamily. Sugar transporter (TC 2.A.1.1) family.</text>
</comment>
<evidence type="ECO:0000256" key="5">
    <source>
        <dbReference type="ARBA" id="ARBA00022989"/>
    </source>
</evidence>
<keyword evidence="4 9" id="KW-0812">Transmembrane</keyword>
<dbReference type="GO" id="GO:0015798">
    <property type="term" value="P:myo-inositol transport"/>
    <property type="evidence" value="ECO:0007669"/>
    <property type="project" value="UniProtKB-ARBA"/>
</dbReference>
<dbReference type="NCBIfam" id="TIGR00879">
    <property type="entry name" value="SP"/>
    <property type="match status" value="1"/>
</dbReference>
<dbReference type="HOGENOM" id="CLU_001265_43_5_1"/>
<dbReference type="InterPro" id="IPR005828">
    <property type="entry name" value="MFS_sugar_transport-like"/>
</dbReference>
<dbReference type="KEGG" id="bcom:BAUCODRAFT_492902"/>
<evidence type="ECO:0000256" key="9">
    <source>
        <dbReference type="SAM" id="Phobius"/>
    </source>
</evidence>
<feature type="transmembrane region" description="Helical" evidence="9">
    <location>
        <begin position="535"/>
        <end position="554"/>
    </location>
</feature>
<dbReference type="Pfam" id="PF00083">
    <property type="entry name" value="Sugar_tr"/>
    <property type="match status" value="1"/>
</dbReference>
<gene>
    <name evidence="11" type="ORF">BAUCODRAFT_492902</name>
</gene>
<evidence type="ECO:0000256" key="1">
    <source>
        <dbReference type="ARBA" id="ARBA00004141"/>
    </source>
</evidence>
<dbReference type="PRINTS" id="PR00171">
    <property type="entry name" value="SUGRTRNSPORT"/>
</dbReference>
<dbReference type="InterPro" id="IPR020846">
    <property type="entry name" value="MFS_dom"/>
</dbReference>
<dbReference type="Gene3D" id="1.20.1250.20">
    <property type="entry name" value="MFS general substrate transporter like domains"/>
    <property type="match status" value="1"/>
</dbReference>
<dbReference type="PROSITE" id="PS00217">
    <property type="entry name" value="SUGAR_TRANSPORT_2"/>
    <property type="match status" value="1"/>
</dbReference>
<dbReference type="OMA" id="TEPMNRY"/>
<dbReference type="GeneID" id="19114872"/>
<feature type="domain" description="Major facilitator superfamily (MFS) profile" evidence="10">
    <location>
        <begin position="152"/>
        <end position="588"/>
    </location>
</feature>
<comment type="subcellular location">
    <subcellularLocation>
        <location evidence="1">Membrane</location>
        <topology evidence="1">Multi-pass membrane protein</topology>
    </subcellularLocation>
</comment>
<dbReference type="EMBL" id="KB445556">
    <property type="protein sequence ID" value="EMC95523.1"/>
    <property type="molecule type" value="Genomic_DNA"/>
</dbReference>
<evidence type="ECO:0000256" key="7">
    <source>
        <dbReference type="RuleBase" id="RU003346"/>
    </source>
</evidence>
<evidence type="ECO:0000313" key="12">
    <source>
        <dbReference type="Proteomes" id="UP000011761"/>
    </source>
</evidence>
<evidence type="ECO:0000256" key="6">
    <source>
        <dbReference type="ARBA" id="ARBA00023136"/>
    </source>
</evidence>
<dbReference type="PROSITE" id="PS50850">
    <property type="entry name" value="MFS"/>
    <property type="match status" value="1"/>
</dbReference>
<feature type="transmembrane region" description="Helical" evidence="9">
    <location>
        <begin position="282"/>
        <end position="300"/>
    </location>
</feature>
<dbReference type="RefSeq" id="XP_007677024.1">
    <property type="nucleotide sequence ID" value="XM_007678834.1"/>
</dbReference>
<dbReference type="AlphaFoldDB" id="M2MVC5"/>
<keyword evidence="5 9" id="KW-1133">Transmembrane helix</keyword>
<dbReference type="InterPro" id="IPR003663">
    <property type="entry name" value="Sugar/inositol_transpt"/>
</dbReference>
<evidence type="ECO:0000259" key="10">
    <source>
        <dbReference type="PROSITE" id="PS50850"/>
    </source>
</evidence>
<feature type="compositionally biased region" description="Low complexity" evidence="8">
    <location>
        <begin position="20"/>
        <end position="30"/>
    </location>
</feature>
<keyword evidence="3 7" id="KW-0813">Transport</keyword>
<dbReference type="OrthoDB" id="5290825at2759"/>
<dbReference type="Proteomes" id="UP000011761">
    <property type="component" value="Unassembled WGS sequence"/>
</dbReference>
<sequence>MSKHPPLPSQGRFSSPSPPHTSSQPITTTTMAEKDDSTSYKTADESTAHDYIESRDKEEHVLDINGIDRRKLNSKLENPLAHVSRAKLLEDVETFCRQHDLNDDLELFRRAALVAQRPHAFQEMAELNDDERRALERESTHKWDHPWQLYFLVSMSSMAACVQGMDESVNNGAQAFYLEHFNVTSTNLTGLIVGAPYLACAILGCWLTEPLNKIFARRGTIFITCFIAAVASIWEGVANSWVNLFIARFVLGLGIGSKSSTVPVYTAECAPAPIRGALVMQWQVWTAFGIMLGNIMGVAFGGLEPNLAWRMILGSTVVPPLIVMAQVYFCPESPRWLIQHRKVNKAFREFKRIRNTELQAARDLYYTYIGVELERQMNKGKNLFTQFYELFSVPRNARATLATWIVMFGQQFCGVNIIAYYSTTIFEQGGYGRNPALLASMGTGILNWVFALPAFFTIDTFGRRNLLLTTYPFLCLTLLWTGFSFFIPQTRPQARTGMITAGMYLYECFYSPGMGPVPFSYSAEAFPMQVRDVGMSWATATTWCFNFIIAFAWPSMLEQFGPTGGFGWYAAWCAILWCLVLLFLPETKALTLEELDHVFSVPTYKHAQYQLKVARWYMNKWFLRKKQEPLPPLYESAEKL</sequence>
<dbReference type="eggNOG" id="KOG0254">
    <property type="taxonomic scope" value="Eukaryota"/>
</dbReference>
<feature type="transmembrane region" description="Helical" evidence="9">
    <location>
        <begin position="219"/>
        <end position="237"/>
    </location>
</feature>
<evidence type="ECO:0000256" key="8">
    <source>
        <dbReference type="SAM" id="MobiDB-lite"/>
    </source>
</evidence>
<dbReference type="PANTHER" id="PTHR48020:SF17">
    <property type="entry name" value="SUGAR TRANSPORTER, PUTATIVE (AFU_ORTHOLOGUE AFUA_8G06870)-RELATED"/>
    <property type="match status" value="1"/>
</dbReference>
<dbReference type="PANTHER" id="PTHR48020">
    <property type="entry name" value="PROTON MYO-INOSITOL COTRANSPORTER"/>
    <property type="match status" value="1"/>
</dbReference>
<proteinExistence type="inferred from homology"/>